<dbReference type="EMBL" id="PIUM01000002">
    <property type="protein sequence ID" value="PKU26152.1"/>
    <property type="molecule type" value="Genomic_DNA"/>
</dbReference>
<evidence type="ECO:0000256" key="1">
    <source>
        <dbReference type="ARBA" id="ARBA00007569"/>
    </source>
</evidence>
<evidence type="ECO:0000313" key="3">
    <source>
        <dbReference type="EMBL" id="PKU26152.1"/>
    </source>
</evidence>
<comment type="caution">
    <text evidence="3">The sequence shown here is derived from an EMBL/GenBank/DDBJ whole genome shotgun (WGS) entry which is preliminary data.</text>
</comment>
<dbReference type="AlphaFoldDB" id="A0A2N3Q0I5"/>
<evidence type="ECO:0000259" key="2">
    <source>
        <dbReference type="Pfam" id="PF00329"/>
    </source>
</evidence>
<dbReference type="GO" id="GO:0008137">
    <property type="term" value="F:NADH dehydrogenase (ubiquinone) activity"/>
    <property type="evidence" value="ECO:0007669"/>
    <property type="project" value="InterPro"/>
</dbReference>
<feature type="domain" description="NADH:ubiquinone oxidoreductase 30kDa subunit" evidence="2">
    <location>
        <begin position="43"/>
        <end position="150"/>
    </location>
</feature>
<dbReference type="InterPro" id="IPR037232">
    <property type="entry name" value="NADH_quin_OxRdtase_su_C/D-like"/>
</dbReference>
<keyword evidence="4" id="KW-1185">Reference proteome</keyword>
<proteinExistence type="inferred from homology"/>
<accession>A0A2N3Q0I5</accession>
<organism evidence="3 4">
    <name type="scientific">Telmatospirillum siberiense</name>
    <dbReference type="NCBI Taxonomy" id="382514"/>
    <lineage>
        <taxon>Bacteria</taxon>
        <taxon>Pseudomonadati</taxon>
        <taxon>Pseudomonadota</taxon>
        <taxon>Alphaproteobacteria</taxon>
        <taxon>Rhodospirillales</taxon>
        <taxon>Rhodospirillaceae</taxon>
        <taxon>Telmatospirillum</taxon>
    </lineage>
</organism>
<dbReference type="Pfam" id="PF00329">
    <property type="entry name" value="Complex1_30kDa"/>
    <property type="match status" value="1"/>
</dbReference>
<dbReference type="Gene3D" id="3.30.460.80">
    <property type="entry name" value="NADH:ubiquinone oxidoreductase, 30kDa subunit"/>
    <property type="match status" value="1"/>
</dbReference>
<reference evidence="4" key="1">
    <citation type="submission" date="2017-12" db="EMBL/GenBank/DDBJ databases">
        <title>Draft genome sequence of Telmatospirillum siberiense 26-4b1T, an acidotolerant peatland alphaproteobacterium potentially involved in sulfur cycling.</title>
        <authorList>
            <person name="Hausmann B."/>
            <person name="Pjevac P."/>
            <person name="Schreck K."/>
            <person name="Herbold C.W."/>
            <person name="Daims H."/>
            <person name="Wagner M."/>
            <person name="Pester M."/>
            <person name="Loy A."/>
        </authorList>
    </citation>
    <scope>NUCLEOTIDE SEQUENCE [LARGE SCALE GENOMIC DNA]</scope>
    <source>
        <strain evidence="4">26-4b1</strain>
    </source>
</reference>
<protein>
    <submittedName>
        <fullName evidence="3">NADH-quinone oxidoreductase subunit F</fullName>
    </submittedName>
</protein>
<dbReference type="SUPFAM" id="SSF143243">
    <property type="entry name" value="Nqo5-like"/>
    <property type="match status" value="1"/>
</dbReference>
<dbReference type="Proteomes" id="UP000233293">
    <property type="component" value="Unassembled WGS sequence"/>
</dbReference>
<comment type="similarity">
    <text evidence="1">Belongs to the complex I 30 kDa subunit family.</text>
</comment>
<dbReference type="PANTHER" id="PTHR10884">
    <property type="entry name" value="NADH DEHYDROGENASE UBIQUINONE IRON-SULFUR PROTEIN 3"/>
    <property type="match status" value="1"/>
</dbReference>
<name>A0A2N3Q0I5_9PROT</name>
<gene>
    <name evidence="3" type="ORF">CWS72_03215</name>
</gene>
<evidence type="ECO:0000313" key="4">
    <source>
        <dbReference type="Proteomes" id="UP000233293"/>
    </source>
</evidence>
<dbReference type="InterPro" id="IPR001268">
    <property type="entry name" value="NADH_UbQ_OxRdtase_30kDa_su"/>
</dbReference>
<sequence>MAGSVGSVGRDEMIDSLFGTIKVQYLVKCDPAKTGLAWSVFLAQSDLLPAVKLLYRANYFLEDLTAIDAKEGYLAVYHFDHIDSPGRVALRVLTSHEAPELPSIASVYQGAEWHERETTDFYGITFTGNPNPVPLLLAPDMTEHPLQKTEAQRAFLWDLFPPAEPLRAAADFTLLTPAAKLAETGEA</sequence>
<dbReference type="PANTHER" id="PTHR10884:SF14">
    <property type="entry name" value="NADH DEHYDROGENASE [UBIQUINONE] IRON-SULFUR PROTEIN 3, MITOCHONDRIAL"/>
    <property type="match status" value="1"/>
</dbReference>